<comment type="caution">
    <text evidence="2">The sequence shown here is derived from an EMBL/GenBank/DDBJ whole genome shotgun (WGS) entry which is preliminary data.</text>
</comment>
<dbReference type="Gene3D" id="3.30.450.20">
    <property type="entry name" value="PAS domain"/>
    <property type="match status" value="1"/>
</dbReference>
<feature type="non-terminal residue" evidence="2">
    <location>
        <position position="1"/>
    </location>
</feature>
<evidence type="ECO:0000259" key="1">
    <source>
        <dbReference type="Pfam" id="PF08448"/>
    </source>
</evidence>
<proteinExistence type="predicted"/>
<dbReference type="AlphaFoldDB" id="X1D6D6"/>
<dbReference type="InterPro" id="IPR013656">
    <property type="entry name" value="PAS_4"/>
</dbReference>
<feature type="domain" description="PAS fold-4" evidence="1">
    <location>
        <begin position="65"/>
        <end position="162"/>
    </location>
</feature>
<sequence>SPKKNFFAVTFMDITKRKESEEKYINLSLELEQKVKERTGQLQESESRYKELFNNMSSGVAVYEVVDEGKDLIFKDFNLAGEKIDKIKRENIIGKKVTEMFPGVKDFGLFQVLQRVWKTGKPEHLPISFYNDKRNIGWRENYVYKLPSGEIVAVYEDISERKNAEFKLKKSEEKYRTLTSNIPGMVYRG</sequence>
<dbReference type="Pfam" id="PF08448">
    <property type="entry name" value="PAS_4"/>
    <property type="match status" value="1"/>
</dbReference>
<dbReference type="EMBL" id="BART01035577">
    <property type="protein sequence ID" value="GAH15782.1"/>
    <property type="molecule type" value="Genomic_DNA"/>
</dbReference>
<dbReference type="SUPFAM" id="SSF55785">
    <property type="entry name" value="PYP-like sensor domain (PAS domain)"/>
    <property type="match status" value="1"/>
</dbReference>
<reference evidence="2" key="1">
    <citation type="journal article" date="2014" name="Front. Microbiol.">
        <title>High frequency of phylogenetically diverse reductive dehalogenase-homologous genes in deep subseafloor sedimentary metagenomes.</title>
        <authorList>
            <person name="Kawai M."/>
            <person name="Futagami T."/>
            <person name="Toyoda A."/>
            <person name="Takaki Y."/>
            <person name="Nishi S."/>
            <person name="Hori S."/>
            <person name="Arai W."/>
            <person name="Tsubouchi T."/>
            <person name="Morono Y."/>
            <person name="Uchiyama I."/>
            <person name="Ito T."/>
            <person name="Fujiyama A."/>
            <person name="Inagaki F."/>
            <person name="Takami H."/>
        </authorList>
    </citation>
    <scope>NUCLEOTIDE SEQUENCE</scope>
    <source>
        <strain evidence="2">Expedition CK06-06</strain>
    </source>
</reference>
<gene>
    <name evidence="2" type="ORF">S01H4_60362</name>
</gene>
<evidence type="ECO:0000313" key="2">
    <source>
        <dbReference type="EMBL" id="GAH15782.1"/>
    </source>
</evidence>
<organism evidence="2">
    <name type="scientific">marine sediment metagenome</name>
    <dbReference type="NCBI Taxonomy" id="412755"/>
    <lineage>
        <taxon>unclassified sequences</taxon>
        <taxon>metagenomes</taxon>
        <taxon>ecological metagenomes</taxon>
    </lineage>
</organism>
<dbReference type="InterPro" id="IPR035965">
    <property type="entry name" value="PAS-like_dom_sf"/>
</dbReference>
<accession>X1D6D6</accession>
<protein>
    <recommendedName>
        <fullName evidence="1">PAS fold-4 domain-containing protein</fullName>
    </recommendedName>
</protein>
<name>X1D6D6_9ZZZZ</name>
<feature type="non-terminal residue" evidence="2">
    <location>
        <position position="189"/>
    </location>
</feature>